<dbReference type="InterPro" id="IPR004603">
    <property type="entry name" value="DNA_mismatch_endonuc_vsr"/>
</dbReference>
<keyword evidence="8" id="KW-1185">Reference proteome</keyword>
<dbReference type="InterPro" id="IPR011335">
    <property type="entry name" value="Restrct_endonuc-II-like"/>
</dbReference>
<dbReference type="AlphaFoldDB" id="A0A517P6Y5"/>
<evidence type="ECO:0000313" key="7">
    <source>
        <dbReference type="EMBL" id="QDT15136.1"/>
    </source>
</evidence>
<dbReference type="Proteomes" id="UP000318741">
    <property type="component" value="Chromosome"/>
</dbReference>
<dbReference type="KEGG" id="acaf:CA12_12170"/>
<sequence>MRAVRSENTGPERVVRKLAHRLGYRFRLHRRDLPGTPDLVFPGRRKALFVHGCFWHRHPHPDCRRGRSTPASRTEYWEAKFARNVTRDRRNERELRAAGWGVMVVWECQTRPAELDRLAGRLRRFLG</sequence>
<keyword evidence="1" id="KW-0540">Nuclease</keyword>
<evidence type="ECO:0000256" key="3">
    <source>
        <dbReference type="ARBA" id="ARBA00022763"/>
    </source>
</evidence>
<proteinExistence type="inferred from homology"/>
<dbReference type="GO" id="GO:0006298">
    <property type="term" value="P:mismatch repair"/>
    <property type="evidence" value="ECO:0007669"/>
    <property type="project" value="InterPro"/>
</dbReference>
<evidence type="ECO:0000256" key="4">
    <source>
        <dbReference type="ARBA" id="ARBA00022801"/>
    </source>
</evidence>
<keyword evidence="2" id="KW-0255">Endonuclease</keyword>
<name>A0A517P6Y5_9PLAN</name>
<evidence type="ECO:0000256" key="2">
    <source>
        <dbReference type="ARBA" id="ARBA00022759"/>
    </source>
</evidence>
<accession>A0A517P6Y5</accession>
<dbReference type="CDD" id="cd00221">
    <property type="entry name" value="Vsr"/>
    <property type="match status" value="1"/>
</dbReference>
<comment type="similarity">
    <text evidence="6">Belongs to the Vsr family.</text>
</comment>
<dbReference type="EMBL" id="CP036265">
    <property type="protein sequence ID" value="QDT15136.1"/>
    <property type="molecule type" value="Genomic_DNA"/>
</dbReference>
<keyword evidence="4 7" id="KW-0378">Hydrolase</keyword>
<organism evidence="7 8">
    <name type="scientific">Alienimonas californiensis</name>
    <dbReference type="NCBI Taxonomy" id="2527989"/>
    <lineage>
        <taxon>Bacteria</taxon>
        <taxon>Pseudomonadati</taxon>
        <taxon>Planctomycetota</taxon>
        <taxon>Planctomycetia</taxon>
        <taxon>Planctomycetales</taxon>
        <taxon>Planctomycetaceae</taxon>
        <taxon>Alienimonas</taxon>
    </lineage>
</organism>
<dbReference type="REBASE" id="355796">
    <property type="entry name" value="V.PbaCA12ORF12180P"/>
</dbReference>
<dbReference type="GO" id="GO:0016787">
    <property type="term" value="F:hydrolase activity"/>
    <property type="evidence" value="ECO:0007669"/>
    <property type="project" value="UniProtKB-KW"/>
</dbReference>
<dbReference type="NCBIfam" id="TIGR00632">
    <property type="entry name" value="vsr"/>
    <property type="match status" value="1"/>
</dbReference>
<protein>
    <submittedName>
        <fullName evidence="7">Very short patch repair protein</fullName>
        <ecNumber evidence="7">3.1.-.-</ecNumber>
    </submittedName>
</protein>
<gene>
    <name evidence="7" type="primary">vsr</name>
    <name evidence="7" type="ORF">CA12_12170</name>
</gene>
<evidence type="ECO:0000256" key="5">
    <source>
        <dbReference type="ARBA" id="ARBA00023204"/>
    </source>
</evidence>
<keyword evidence="3" id="KW-0227">DNA damage</keyword>
<evidence type="ECO:0000256" key="6">
    <source>
        <dbReference type="ARBA" id="ARBA00029466"/>
    </source>
</evidence>
<dbReference type="EC" id="3.1.-.-" evidence="7"/>
<keyword evidence="5" id="KW-0234">DNA repair</keyword>
<dbReference type="GO" id="GO:0004519">
    <property type="term" value="F:endonuclease activity"/>
    <property type="evidence" value="ECO:0007669"/>
    <property type="project" value="UniProtKB-KW"/>
</dbReference>
<reference evidence="7 8" key="1">
    <citation type="submission" date="2019-02" db="EMBL/GenBank/DDBJ databases">
        <title>Deep-cultivation of Planctomycetes and their phenomic and genomic characterization uncovers novel biology.</title>
        <authorList>
            <person name="Wiegand S."/>
            <person name="Jogler M."/>
            <person name="Boedeker C."/>
            <person name="Pinto D."/>
            <person name="Vollmers J."/>
            <person name="Rivas-Marin E."/>
            <person name="Kohn T."/>
            <person name="Peeters S.H."/>
            <person name="Heuer A."/>
            <person name="Rast P."/>
            <person name="Oberbeckmann S."/>
            <person name="Bunk B."/>
            <person name="Jeske O."/>
            <person name="Meyerdierks A."/>
            <person name="Storesund J.E."/>
            <person name="Kallscheuer N."/>
            <person name="Luecker S."/>
            <person name="Lage O.M."/>
            <person name="Pohl T."/>
            <person name="Merkel B.J."/>
            <person name="Hornburger P."/>
            <person name="Mueller R.-W."/>
            <person name="Bruemmer F."/>
            <person name="Labrenz M."/>
            <person name="Spormann A.M."/>
            <person name="Op den Camp H."/>
            <person name="Overmann J."/>
            <person name="Amann R."/>
            <person name="Jetten M.S.M."/>
            <person name="Mascher T."/>
            <person name="Medema M.H."/>
            <person name="Devos D.P."/>
            <person name="Kaster A.-K."/>
            <person name="Ovreas L."/>
            <person name="Rohde M."/>
            <person name="Galperin M.Y."/>
            <person name="Jogler C."/>
        </authorList>
    </citation>
    <scope>NUCLEOTIDE SEQUENCE [LARGE SCALE GENOMIC DNA]</scope>
    <source>
        <strain evidence="7 8">CA12</strain>
    </source>
</reference>
<dbReference type="Gene3D" id="3.40.960.10">
    <property type="entry name" value="VSR Endonuclease"/>
    <property type="match status" value="1"/>
</dbReference>
<dbReference type="SUPFAM" id="SSF52980">
    <property type="entry name" value="Restriction endonuclease-like"/>
    <property type="match status" value="1"/>
</dbReference>
<dbReference type="PIRSF" id="PIRSF018267">
    <property type="entry name" value="VSR_endonuc"/>
    <property type="match status" value="1"/>
</dbReference>
<evidence type="ECO:0000256" key="1">
    <source>
        <dbReference type="ARBA" id="ARBA00022722"/>
    </source>
</evidence>
<dbReference type="Pfam" id="PF03852">
    <property type="entry name" value="Vsr"/>
    <property type="match status" value="1"/>
</dbReference>
<evidence type="ECO:0000313" key="8">
    <source>
        <dbReference type="Proteomes" id="UP000318741"/>
    </source>
</evidence>